<dbReference type="AlphaFoldDB" id="A0A942I1P2"/>
<name>A0A942I1P2_9HYPH</name>
<evidence type="ECO:0000313" key="2">
    <source>
        <dbReference type="EMBL" id="MBS3647418.1"/>
    </source>
</evidence>
<keyword evidence="1" id="KW-0472">Membrane</keyword>
<proteinExistence type="predicted"/>
<organism evidence="2 3">
    <name type="scientific">Pseudaminobacter soli</name>
    <name type="common">ex Zhang et al. 2022</name>
    <dbReference type="NCBI Taxonomy" id="2831468"/>
    <lineage>
        <taxon>Bacteria</taxon>
        <taxon>Pseudomonadati</taxon>
        <taxon>Pseudomonadota</taxon>
        <taxon>Alphaproteobacteria</taxon>
        <taxon>Hyphomicrobiales</taxon>
        <taxon>Phyllobacteriaceae</taxon>
        <taxon>Pseudaminobacter</taxon>
    </lineage>
</organism>
<comment type="caution">
    <text evidence="2">The sequence shown here is derived from an EMBL/GenBank/DDBJ whole genome shotgun (WGS) entry which is preliminary data.</text>
</comment>
<evidence type="ECO:0000313" key="3">
    <source>
        <dbReference type="Proteomes" id="UP000680348"/>
    </source>
</evidence>
<dbReference type="Proteomes" id="UP000680348">
    <property type="component" value="Unassembled WGS sequence"/>
</dbReference>
<feature type="transmembrane region" description="Helical" evidence="1">
    <location>
        <begin position="34"/>
        <end position="54"/>
    </location>
</feature>
<reference evidence="2" key="1">
    <citation type="submission" date="2021-04" db="EMBL/GenBank/DDBJ databases">
        <title>Pseudaminobacter soli sp. nov., isolated from paddy soil contaminated by heavy metals.</title>
        <authorList>
            <person name="Zhang K."/>
        </authorList>
    </citation>
    <scope>NUCLEOTIDE SEQUENCE</scope>
    <source>
        <strain evidence="2">19-2017</strain>
    </source>
</reference>
<keyword evidence="1" id="KW-1133">Transmembrane helix</keyword>
<keyword evidence="1" id="KW-0812">Transmembrane</keyword>
<protein>
    <submittedName>
        <fullName evidence="2">DUF3329 domain-containing protein</fullName>
    </submittedName>
</protein>
<gene>
    <name evidence="2" type="ORF">KEU06_02115</name>
</gene>
<accession>A0A942I1P2</accession>
<evidence type="ECO:0000256" key="1">
    <source>
        <dbReference type="SAM" id="Phobius"/>
    </source>
</evidence>
<dbReference type="RefSeq" id="WP_188252956.1">
    <property type="nucleotide sequence ID" value="NZ_JABVCF010000001.1"/>
</dbReference>
<sequence>MRDADHPFFRPLWRRVAIVVVCAAWSILEFWAGAQLWGMLAGGMAVYGVWTFLLNYKPPADPDRPSEKE</sequence>
<keyword evidence="3" id="KW-1185">Reference proteome</keyword>
<dbReference type="EMBL" id="JAGWCR010000001">
    <property type="protein sequence ID" value="MBS3647418.1"/>
    <property type="molecule type" value="Genomic_DNA"/>
</dbReference>
<feature type="transmembrane region" description="Helical" evidence="1">
    <location>
        <begin position="12"/>
        <end position="28"/>
    </location>
</feature>